<dbReference type="PANTHER" id="PTHR10000:SF53">
    <property type="entry name" value="5-AMINO-6-(5-PHOSPHO-D-RIBITYLAMINO)URACIL PHOSPHATASE YBJI-RELATED"/>
    <property type="match status" value="1"/>
</dbReference>
<keyword evidence="2" id="KW-1185">Reference proteome</keyword>
<reference evidence="1 2" key="1">
    <citation type="submission" date="2015-08" db="EMBL/GenBank/DDBJ databases">
        <title>Complete genome sequence of Rufibacter tibetensis strain 1351t, a radiation-resistant bacterium from tibet plateau.</title>
        <authorList>
            <person name="Dai J."/>
        </authorList>
    </citation>
    <scope>NUCLEOTIDE SEQUENCE [LARGE SCALE GENOMIC DNA]</scope>
    <source>
        <strain evidence="1 2">1351</strain>
    </source>
</reference>
<dbReference type="InterPro" id="IPR036412">
    <property type="entry name" value="HAD-like_sf"/>
</dbReference>
<dbReference type="RefSeq" id="WP_062544456.1">
    <property type="nucleotide sequence ID" value="NZ_CP012643.1"/>
</dbReference>
<dbReference type="SFLD" id="SFLDS00003">
    <property type="entry name" value="Haloacid_Dehalogenase"/>
    <property type="match status" value="1"/>
</dbReference>
<sequence>MDFSKIKLVATDMDGTLLDPQHNLNEEFYTVYQALKERGILFAAASGRQYYNLVNLFKPIKDEIIFLAENGSFVVYQGEELSVQALDLAETKRLLKKAREIEGSYMVLCGKKSAYVDNTAPEFMAQVELYYDKVEVVDDLLQVEDDQFLKIAICELKGVEDSSNLHFREEREHLQITVSGKIWLDICDKLANKGRGMEVVQERFNITPEETMVFGDYLNDLKMIQKAHYSFAMENAHPDIKEAARYRAKSNSQNGVIEVLQQLVSSEKVA</sequence>
<organism evidence="1 2">
    <name type="scientific">Rufibacter tibetensis</name>
    <dbReference type="NCBI Taxonomy" id="512763"/>
    <lineage>
        <taxon>Bacteria</taxon>
        <taxon>Pseudomonadati</taxon>
        <taxon>Bacteroidota</taxon>
        <taxon>Cytophagia</taxon>
        <taxon>Cytophagales</taxon>
        <taxon>Hymenobacteraceae</taxon>
        <taxon>Rufibacter</taxon>
    </lineage>
</organism>
<dbReference type="SFLD" id="SFLDG01140">
    <property type="entry name" value="C2.B:_Phosphomannomutase_and_P"/>
    <property type="match status" value="1"/>
</dbReference>
<proteinExistence type="predicted"/>
<evidence type="ECO:0000313" key="2">
    <source>
        <dbReference type="Proteomes" id="UP000061382"/>
    </source>
</evidence>
<dbReference type="AlphaFoldDB" id="A0A0P0CYW2"/>
<dbReference type="GO" id="GO:0005829">
    <property type="term" value="C:cytosol"/>
    <property type="evidence" value="ECO:0007669"/>
    <property type="project" value="TreeGrafter"/>
</dbReference>
<dbReference type="SUPFAM" id="SSF56784">
    <property type="entry name" value="HAD-like"/>
    <property type="match status" value="1"/>
</dbReference>
<dbReference type="Gene3D" id="3.40.50.1000">
    <property type="entry name" value="HAD superfamily/HAD-like"/>
    <property type="match status" value="1"/>
</dbReference>
<dbReference type="CDD" id="cd07518">
    <property type="entry name" value="HAD_YbiV-Like"/>
    <property type="match status" value="1"/>
</dbReference>
<dbReference type="SFLD" id="SFLDG01144">
    <property type="entry name" value="C2.B.4:_PGP_Like"/>
    <property type="match status" value="1"/>
</dbReference>
<dbReference type="NCBIfam" id="TIGR00099">
    <property type="entry name" value="Cof-subfamily"/>
    <property type="match status" value="1"/>
</dbReference>
<dbReference type="PANTHER" id="PTHR10000">
    <property type="entry name" value="PHOSPHOSERINE PHOSPHATASE"/>
    <property type="match status" value="1"/>
</dbReference>
<keyword evidence="1" id="KW-0378">Hydrolase</keyword>
<dbReference type="KEGG" id="rti:DC20_14305"/>
<dbReference type="InterPro" id="IPR000150">
    <property type="entry name" value="Cof"/>
</dbReference>
<gene>
    <name evidence="1" type="ORF">DC20_14305</name>
</gene>
<evidence type="ECO:0000313" key="1">
    <source>
        <dbReference type="EMBL" id="ALI99929.1"/>
    </source>
</evidence>
<dbReference type="Proteomes" id="UP000061382">
    <property type="component" value="Chromosome"/>
</dbReference>
<dbReference type="STRING" id="512763.DC20_14305"/>
<dbReference type="GO" id="GO:0016791">
    <property type="term" value="F:phosphatase activity"/>
    <property type="evidence" value="ECO:0007669"/>
    <property type="project" value="TreeGrafter"/>
</dbReference>
<dbReference type="Pfam" id="PF08282">
    <property type="entry name" value="Hydrolase_3"/>
    <property type="match status" value="1"/>
</dbReference>
<dbReference type="EMBL" id="CP012643">
    <property type="protein sequence ID" value="ALI99929.1"/>
    <property type="molecule type" value="Genomic_DNA"/>
</dbReference>
<dbReference type="InterPro" id="IPR006379">
    <property type="entry name" value="HAD-SF_hydro_IIB"/>
</dbReference>
<dbReference type="NCBIfam" id="TIGR01484">
    <property type="entry name" value="HAD-SF-IIB"/>
    <property type="match status" value="1"/>
</dbReference>
<accession>A0A0P0CYW2</accession>
<protein>
    <submittedName>
        <fullName evidence="1">HAD family hydrolase</fullName>
    </submittedName>
</protein>
<dbReference type="OrthoDB" id="9814970at2"/>
<dbReference type="Gene3D" id="3.30.1240.10">
    <property type="match status" value="1"/>
</dbReference>
<dbReference type="GO" id="GO:0000287">
    <property type="term" value="F:magnesium ion binding"/>
    <property type="evidence" value="ECO:0007669"/>
    <property type="project" value="TreeGrafter"/>
</dbReference>
<name>A0A0P0CYW2_9BACT</name>
<dbReference type="InterPro" id="IPR023214">
    <property type="entry name" value="HAD_sf"/>
</dbReference>
<dbReference type="PATRIC" id="fig|512763.3.peg.3144"/>